<reference evidence="3 4" key="1">
    <citation type="journal article" date="2009" name="Nature">
        <title>Evolution of pathogenicity and sexual reproduction in eight Candida genomes.</title>
        <authorList>
            <person name="Butler G."/>
            <person name="Rasmussen M.D."/>
            <person name="Lin M.F."/>
            <person name="Santos M.A."/>
            <person name="Sakthikumar S."/>
            <person name="Munro C.A."/>
            <person name="Rheinbay E."/>
            <person name="Grabherr M."/>
            <person name="Forche A."/>
            <person name="Reedy J.L."/>
            <person name="Agrafioti I."/>
            <person name="Arnaud M.B."/>
            <person name="Bates S."/>
            <person name="Brown A.J."/>
            <person name="Brunke S."/>
            <person name="Costanzo M.C."/>
            <person name="Fitzpatrick D.A."/>
            <person name="de Groot P.W."/>
            <person name="Harris D."/>
            <person name="Hoyer L.L."/>
            <person name="Hube B."/>
            <person name="Klis F.M."/>
            <person name="Kodira C."/>
            <person name="Lennard N."/>
            <person name="Logue M.E."/>
            <person name="Martin R."/>
            <person name="Neiman A.M."/>
            <person name="Nikolaou E."/>
            <person name="Quail M.A."/>
            <person name="Quinn J."/>
            <person name="Santos M.C."/>
            <person name="Schmitzberger F.F."/>
            <person name="Sherlock G."/>
            <person name="Shah P."/>
            <person name="Silverstein K.A."/>
            <person name="Skrzypek M.S."/>
            <person name="Soll D."/>
            <person name="Staggs R."/>
            <person name="Stansfield I."/>
            <person name="Stumpf M.P."/>
            <person name="Sudbery P.E."/>
            <person name="Srikantha T."/>
            <person name="Zeng Q."/>
            <person name="Berman J."/>
            <person name="Berriman M."/>
            <person name="Heitman J."/>
            <person name="Gow N.A."/>
            <person name="Lorenz M.C."/>
            <person name="Birren B.W."/>
            <person name="Kellis M."/>
            <person name="Cuomo C.A."/>
        </authorList>
    </citation>
    <scope>NUCLEOTIDE SEQUENCE [LARGE SCALE GENOMIC DNA]</scope>
    <source>
        <strain evidence="4">ATCC MYA-3404 / T1</strain>
    </source>
</reference>
<dbReference type="OrthoDB" id="2536440at2759"/>
<dbReference type="Pfam" id="PF00571">
    <property type="entry name" value="CBS"/>
    <property type="match status" value="1"/>
</dbReference>
<dbReference type="InterPro" id="IPR000644">
    <property type="entry name" value="CBS_dom"/>
</dbReference>
<dbReference type="RefSeq" id="XP_002547443.1">
    <property type="nucleotide sequence ID" value="XM_002547397.1"/>
</dbReference>
<dbReference type="GeneID" id="8300413"/>
<dbReference type="Gene3D" id="3.10.580.10">
    <property type="entry name" value="CBS-domain"/>
    <property type="match status" value="1"/>
</dbReference>
<evidence type="ECO:0000256" key="1">
    <source>
        <dbReference type="PROSITE-ProRule" id="PRU00703"/>
    </source>
</evidence>
<dbReference type="PROSITE" id="PS51371">
    <property type="entry name" value="CBS"/>
    <property type="match status" value="1"/>
</dbReference>
<keyword evidence="4" id="KW-1185">Reference proteome</keyword>
<gene>
    <name evidence="3" type="ORF">CTRG_01750</name>
</gene>
<dbReference type="SUPFAM" id="SSF54631">
    <property type="entry name" value="CBS-domain pair"/>
    <property type="match status" value="1"/>
</dbReference>
<dbReference type="Proteomes" id="UP000002037">
    <property type="component" value="Unassembled WGS sequence"/>
</dbReference>
<dbReference type="EMBL" id="GG692396">
    <property type="protein sequence ID" value="EER34888.1"/>
    <property type="molecule type" value="Genomic_DNA"/>
</dbReference>
<keyword evidence="1" id="KW-0129">CBS domain</keyword>
<feature type="domain" description="CBS" evidence="2">
    <location>
        <begin position="22"/>
        <end position="79"/>
    </location>
</feature>
<evidence type="ECO:0000313" key="4">
    <source>
        <dbReference type="Proteomes" id="UP000002037"/>
    </source>
</evidence>
<dbReference type="SMART" id="SM00116">
    <property type="entry name" value="CBS"/>
    <property type="match status" value="2"/>
</dbReference>
<protein>
    <recommendedName>
        <fullName evidence="2">CBS domain-containing protein</fullName>
    </recommendedName>
</protein>
<dbReference type="VEuPathDB" id="FungiDB:CTRG_01750"/>
<dbReference type="PANTHER" id="PTHR42115:SF1">
    <property type="entry name" value="BETA-SYNTHASE (BETA-THIONASE), PUTATIVE (AFU_ORTHOLOGUE AFUA_3G08420)-RELATED"/>
    <property type="match status" value="1"/>
</dbReference>
<evidence type="ECO:0000313" key="3">
    <source>
        <dbReference type="EMBL" id="EER34888.1"/>
    </source>
</evidence>
<dbReference type="PANTHER" id="PTHR42115">
    <property type="entry name" value="BETA-SYNTHASE (BETA-THIONASE), PUTATIVE (AFU_ORTHOLOGUE AFUA_3G08420)-RELATED"/>
    <property type="match status" value="1"/>
</dbReference>
<accession>C5M7B8</accession>
<sequence>MATNSILFSSRDYRGSTIEDLNIPQAISINPSTSLYEAIAVGYENEFTYLPVIHEETKRLLGVINVEDIRNNANKIKNSFLSPIVKHYMYWFNSTARKNYENEIKQLASGTKTSTTSQILKPRGRRYKLLTPDTPLEELSKFFNAGNYFAIITSGDGDLVYGVATPEDLKNYEKARPKL</sequence>
<name>C5M7B8_CANTT</name>
<evidence type="ECO:0000259" key="2">
    <source>
        <dbReference type="PROSITE" id="PS51371"/>
    </source>
</evidence>
<dbReference type="HOGENOM" id="CLU_105491_0_0_1"/>
<dbReference type="InterPro" id="IPR046342">
    <property type="entry name" value="CBS_dom_sf"/>
</dbReference>
<proteinExistence type="predicted"/>
<organism evidence="3 4">
    <name type="scientific">Candida tropicalis (strain ATCC MYA-3404 / T1)</name>
    <name type="common">Yeast</name>
    <dbReference type="NCBI Taxonomy" id="294747"/>
    <lineage>
        <taxon>Eukaryota</taxon>
        <taxon>Fungi</taxon>
        <taxon>Dikarya</taxon>
        <taxon>Ascomycota</taxon>
        <taxon>Saccharomycotina</taxon>
        <taxon>Pichiomycetes</taxon>
        <taxon>Debaryomycetaceae</taxon>
        <taxon>Candida/Lodderomyces clade</taxon>
        <taxon>Candida</taxon>
    </lineage>
</organism>
<dbReference type="KEGG" id="ctp:CTRG_01750"/>
<dbReference type="AlphaFoldDB" id="C5M7B8"/>
<dbReference type="eggNOG" id="ENOG502S7T3">
    <property type="taxonomic scope" value="Eukaryota"/>
</dbReference>